<evidence type="ECO:0000313" key="2">
    <source>
        <dbReference type="Proteomes" id="UP000345637"/>
    </source>
</evidence>
<reference evidence="1 2" key="1">
    <citation type="submission" date="2019-03" db="EMBL/GenBank/DDBJ databases">
        <authorList>
            <consortium name="Pathogen Informatics"/>
        </authorList>
    </citation>
    <scope>NUCLEOTIDE SEQUENCE [LARGE SCALE GENOMIC DNA]</scope>
    <source>
        <strain evidence="1 2">NCTC12998</strain>
    </source>
</reference>
<accession>A0A485D6B7</accession>
<name>A0A485D6B7_RAOPL</name>
<organism evidence="1 2">
    <name type="scientific">Raoultella planticola</name>
    <name type="common">Klebsiella planticola</name>
    <dbReference type="NCBI Taxonomy" id="575"/>
    <lineage>
        <taxon>Bacteria</taxon>
        <taxon>Pseudomonadati</taxon>
        <taxon>Pseudomonadota</taxon>
        <taxon>Gammaproteobacteria</taxon>
        <taxon>Enterobacterales</taxon>
        <taxon>Enterobacteriaceae</taxon>
        <taxon>Klebsiella/Raoultella group</taxon>
        <taxon>Raoultella</taxon>
    </lineage>
</organism>
<proteinExistence type="predicted"/>
<dbReference type="EMBL" id="CAADJE010000042">
    <property type="protein sequence ID" value="VFS92656.1"/>
    <property type="molecule type" value="Genomic_DNA"/>
</dbReference>
<dbReference type="AlphaFoldDB" id="A0A485D6B7"/>
<sequence length="62" mass="7370">MQKSTRKALCTKRWSRTPESQDLQKDRFDQIWSEHKDSRCRKKEWKKAGLTLCGKNSPLSCE</sequence>
<dbReference type="Proteomes" id="UP000345637">
    <property type="component" value="Unassembled WGS sequence"/>
</dbReference>
<evidence type="ECO:0000313" key="1">
    <source>
        <dbReference type="EMBL" id="VFS92656.1"/>
    </source>
</evidence>
<gene>
    <name evidence="1" type="ORF">NCTC12998_07414</name>
</gene>
<protein>
    <submittedName>
        <fullName evidence="1">Uncharacterized protein</fullName>
    </submittedName>
</protein>